<dbReference type="SMART" id="SM01157">
    <property type="entry name" value="DUF1719"/>
    <property type="match status" value="1"/>
</dbReference>
<dbReference type="Proteomes" id="UP000807115">
    <property type="component" value="Chromosome 1"/>
</dbReference>
<reference evidence="1" key="1">
    <citation type="journal article" date="2019" name="BMC Genomics">
        <title>A new reference genome for Sorghum bicolor reveals high levels of sequence similarity between sweet and grain genotypes: implications for the genetics of sugar metabolism.</title>
        <authorList>
            <person name="Cooper E.A."/>
            <person name="Brenton Z.W."/>
            <person name="Flinn B.S."/>
            <person name="Jenkins J."/>
            <person name="Shu S."/>
            <person name="Flowers D."/>
            <person name="Luo F."/>
            <person name="Wang Y."/>
            <person name="Xia P."/>
            <person name="Barry K."/>
            <person name="Daum C."/>
            <person name="Lipzen A."/>
            <person name="Yoshinaga Y."/>
            <person name="Schmutz J."/>
            <person name="Saski C."/>
            <person name="Vermerris W."/>
            <person name="Kresovich S."/>
        </authorList>
    </citation>
    <scope>NUCLEOTIDE SEQUENCE</scope>
</reference>
<dbReference type="PANTHER" id="PTHR33377:SF116">
    <property type="entry name" value="RX N-TERMINAL DOMAIN-CONTAINING PROTEIN"/>
    <property type="match status" value="1"/>
</dbReference>
<accession>A0A921S340</accession>
<dbReference type="PANTHER" id="PTHR33377">
    <property type="entry name" value="OS10G0134700 PROTEIN-RELATED"/>
    <property type="match status" value="1"/>
</dbReference>
<dbReference type="EMBL" id="CM027680">
    <property type="protein sequence ID" value="KAG0550626.1"/>
    <property type="molecule type" value="Genomic_DNA"/>
</dbReference>
<comment type="caution">
    <text evidence="1">The sequence shown here is derived from an EMBL/GenBank/DDBJ whole genome shotgun (WGS) entry which is preliminary data.</text>
</comment>
<organism evidence="1 2">
    <name type="scientific">Sorghum bicolor</name>
    <name type="common">Sorghum</name>
    <name type="synonym">Sorghum vulgare</name>
    <dbReference type="NCBI Taxonomy" id="4558"/>
    <lineage>
        <taxon>Eukaryota</taxon>
        <taxon>Viridiplantae</taxon>
        <taxon>Streptophyta</taxon>
        <taxon>Embryophyta</taxon>
        <taxon>Tracheophyta</taxon>
        <taxon>Spermatophyta</taxon>
        <taxon>Magnoliopsida</taxon>
        <taxon>Liliopsida</taxon>
        <taxon>Poales</taxon>
        <taxon>Poaceae</taxon>
        <taxon>PACMAD clade</taxon>
        <taxon>Panicoideae</taxon>
        <taxon>Andropogonodae</taxon>
        <taxon>Andropogoneae</taxon>
        <taxon>Sorghinae</taxon>
        <taxon>Sorghum</taxon>
    </lineage>
</organism>
<proteinExistence type="predicted"/>
<evidence type="ECO:0000313" key="2">
    <source>
        <dbReference type="Proteomes" id="UP000807115"/>
    </source>
</evidence>
<evidence type="ECO:0008006" key="3">
    <source>
        <dbReference type="Google" id="ProtNLM"/>
    </source>
</evidence>
<name>A0A921S340_SORBI</name>
<dbReference type="InterPro" id="IPR013181">
    <property type="entry name" value="DUF1719"/>
</dbReference>
<sequence>MAEMVRYAVAEEIAKQIVSGILDKHGRKPPNDKEQLERLEMAHIKLEAALETSDRWQIRDASLLRWRKKLKRAAQECDDTLRRCKQRAVAVDEDEDGQEKHQRVAVISRSSSSLPTRLVHATTSFVSSILLSGRNRTDAAAAAADADDDGCGWSGGSAVRRFEWFADGAAEFLRFVELGGTPWPRYTFFDPLIARLLAGEEARYRLVRGSQYYLFCVRPIVLEGRGTEAKLIFFYEDDDAPEKNLCIGTMLRLSESTDIVGITIQCLQLLVTPHFKSTAEAATRELANLPTQDFSWVPYGGSTHREHWDSIHKDMSQWFRPDPLCCNHHEPCRRRRRLRESNAAAGTVRPWPSQVSLESVIEVYWQCQVPLSEYNMLQRNAAVEGPTTSSEDTPYLKLGLLFTPHGSLGDLTPKAESSALEVIDGEEQRGRHTNLSLRQMDETMLPKALQCLYQKTEAMAYQMLWKSKHGAAYLQVRKTTPRKNWKGDNKNKRLLMQRYHQDPKLERWTHVLTNFLNLWVARAPDDRLRSSMTQWLQRANEKQLAVLRC</sequence>
<evidence type="ECO:0000313" key="1">
    <source>
        <dbReference type="EMBL" id="KAG0550626.1"/>
    </source>
</evidence>
<gene>
    <name evidence="1" type="ORF">BDA96_01G354400</name>
</gene>
<protein>
    <recommendedName>
        <fullName evidence="3">Rx N-terminal domain-containing protein</fullName>
    </recommendedName>
</protein>
<dbReference type="Pfam" id="PF08224">
    <property type="entry name" value="DUF1719"/>
    <property type="match status" value="1"/>
</dbReference>
<dbReference type="AlphaFoldDB" id="A0A921S340"/>
<reference evidence="1" key="2">
    <citation type="submission" date="2020-10" db="EMBL/GenBank/DDBJ databases">
        <authorList>
            <person name="Cooper E.A."/>
            <person name="Brenton Z.W."/>
            <person name="Flinn B.S."/>
            <person name="Jenkins J."/>
            <person name="Shu S."/>
            <person name="Flowers D."/>
            <person name="Luo F."/>
            <person name="Wang Y."/>
            <person name="Xia P."/>
            <person name="Barry K."/>
            <person name="Daum C."/>
            <person name="Lipzen A."/>
            <person name="Yoshinaga Y."/>
            <person name="Schmutz J."/>
            <person name="Saski C."/>
            <person name="Vermerris W."/>
            <person name="Kresovich S."/>
        </authorList>
    </citation>
    <scope>NUCLEOTIDE SEQUENCE</scope>
</reference>